<evidence type="ECO:0000313" key="2">
    <source>
        <dbReference type="EMBL" id="CAI8017931.1"/>
    </source>
</evidence>
<dbReference type="AlphaFoldDB" id="A0AA35RX87"/>
<evidence type="ECO:0000259" key="1">
    <source>
        <dbReference type="Pfam" id="PF03992"/>
    </source>
</evidence>
<accession>A0AA35RX87</accession>
<dbReference type="InterPro" id="IPR011008">
    <property type="entry name" value="Dimeric_a/b-barrel"/>
</dbReference>
<dbReference type="Gene3D" id="3.30.70.100">
    <property type="match status" value="1"/>
</dbReference>
<protein>
    <submittedName>
        <fullName evidence="2">Uncharacterized protein YqjZ</fullName>
    </submittedName>
</protein>
<sequence>MAQANTPQPPYYAAIFSSTHTGAHEDYDDDTETILELAKQHPGFLGVEATGDDDLSIAVSYWESDETIRAFKELAEHLVIQKRGRETYYKSYKVRVAKVERDYGFNV</sequence>
<dbReference type="InterPro" id="IPR007138">
    <property type="entry name" value="ABM_dom"/>
</dbReference>
<evidence type="ECO:0000313" key="3">
    <source>
        <dbReference type="Proteomes" id="UP001174909"/>
    </source>
</evidence>
<dbReference type="PANTHER" id="PTHR37811">
    <property type="entry name" value="BLL5343 PROTEIN"/>
    <property type="match status" value="1"/>
</dbReference>
<keyword evidence="3" id="KW-1185">Reference proteome</keyword>
<dbReference type="Proteomes" id="UP001174909">
    <property type="component" value="Unassembled WGS sequence"/>
</dbReference>
<dbReference type="Pfam" id="PF03992">
    <property type="entry name" value="ABM"/>
    <property type="match status" value="1"/>
</dbReference>
<comment type="caution">
    <text evidence="2">The sequence shown here is derived from an EMBL/GenBank/DDBJ whole genome shotgun (WGS) entry which is preliminary data.</text>
</comment>
<dbReference type="EMBL" id="CASHTH010001671">
    <property type="protein sequence ID" value="CAI8017931.1"/>
    <property type="molecule type" value="Genomic_DNA"/>
</dbReference>
<dbReference type="SUPFAM" id="SSF54909">
    <property type="entry name" value="Dimeric alpha+beta barrel"/>
    <property type="match status" value="1"/>
</dbReference>
<name>A0AA35RX87_GEOBA</name>
<reference evidence="2" key="1">
    <citation type="submission" date="2023-03" db="EMBL/GenBank/DDBJ databases">
        <authorList>
            <person name="Steffen K."/>
            <person name="Cardenas P."/>
        </authorList>
    </citation>
    <scope>NUCLEOTIDE SEQUENCE</scope>
</reference>
<gene>
    <name evidence="2" type="ORF">GBAR_LOCUS10824</name>
</gene>
<proteinExistence type="predicted"/>
<feature type="domain" description="ABM" evidence="1">
    <location>
        <begin position="11"/>
        <end position="82"/>
    </location>
</feature>
<dbReference type="InterPro" id="IPR052936">
    <property type="entry name" value="Jasmonate_Hydroxylase-like"/>
</dbReference>
<organism evidence="2 3">
    <name type="scientific">Geodia barretti</name>
    <name type="common">Barrett's horny sponge</name>
    <dbReference type="NCBI Taxonomy" id="519541"/>
    <lineage>
        <taxon>Eukaryota</taxon>
        <taxon>Metazoa</taxon>
        <taxon>Porifera</taxon>
        <taxon>Demospongiae</taxon>
        <taxon>Heteroscleromorpha</taxon>
        <taxon>Tetractinellida</taxon>
        <taxon>Astrophorina</taxon>
        <taxon>Geodiidae</taxon>
        <taxon>Geodia</taxon>
    </lineage>
</organism>
<dbReference type="PANTHER" id="PTHR37811:SF2">
    <property type="entry name" value="ABM DOMAIN-CONTAINING PROTEIN"/>
    <property type="match status" value="1"/>
</dbReference>